<comment type="similarity">
    <text evidence="1">Belongs to the LytR/CpsA/Psr (LCP) family.</text>
</comment>
<evidence type="ECO:0000256" key="1">
    <source>
        <dbReference type="ARBA" id="ARBA00006068"/>
    </source>
</evidence>
<comment type="caution">
    <text evidence="3">The sequence shown here is derived from an EMBL/GenBank/DDBJ whole genome shotgun (WGS) entry which is preliminary data.</text>
</comment>
<dbReference type="InterPro" id="IPR004474">
    <property type="entry name" value="LytR_CpsA_psr"/>
</dbReference>
<dbReference type="PANTHER" id="PTHR33392">
    <property type="entry name" value="POLYISOPRENYL-TEICHOIC ACID--PEPTIDOGLYCAN TEICHOIC ACID TRANSFERASE TAGU"/>
    <property type="match status" value="1"/>
</dbReference>
<feature type="domain" description="Cell envelope-related transcriptional attenuator" evidence="2">
    <location>
        <begin position="83"/>
        <end position="227"/>
    </location>
</feature>
<dbReference type="OrthoDB" id="9782542at2"/>
<keyword evidence="4" id="KW-1185">Reference proteome</keyword>
<dbReference type="EMBL" id="VFOV01000001">
    <property type="protein sequence ID" value="TQL67466.1"/>
    <property type="molecule type" value="Genomic_DNA"/>
</dbReference>
<protein>
    <submittedName>
        <fullName evidence="3">LytR family transcriptional attenuator</fullName>
    </submittedName>
</protein>
<proteinExistence type="inferred from homology"/>
<dbReference type="Gene3D" id="3.40.630.190">
    <property type="entry name" value="LCP protein"/>
    <property type="match status" value="1"/>
</dbReference>
<reference evidence="3 4" key="1">
    <citation type="submission" date="2019-06" db="EMBL/GenBank/DDBJ databases">
        <title>Sequencing the genomes of 1000 actinobacteria strains.</title>
        <authorList>
            <person name="Klenk H.-P."/>
        </authorList>
    </citation>
    <scope>NUCLEOTIDE SEQUENCE [LARGE SCALE GENOMIC DNA]</scope>
    <source>
        <strain evidence="3 4">DSM 25218</strain>
    </source>
</reference>
<gene>
    <name evidence="3" type="ORF">FB381_1342</name>
</gene>
<dbReference type="InterPro" id="IPR050922">
    <property type="entry name" value="LytR/CpsA/Psr_CW_biosynth"/>
</dbReference>
<evidence type="ECO:0000313" key="4">
    <source>
        <dbReference type="Proteomes" id="UP000320209"/>
    </source>
</evidence>
<dbReference type="AlphaFoldDB" id="A0A543A4R3"/>
<evidence type="ECO:0000259" key="2">
    <source>
        <dbReference type="Pfam" id="PF03816"/>
    </source>
</evidence>
<dbReference type="Proteomes" id="UP000320209">
    <property type="component" value="Unassembled WGS sequence"/>
</dbReference>
<organism evidence="3 4">
    <name type="scientific">Nocardioides albertanoniae</name>
    <dbReference type="NCBI Taxonomy" id="1175486"/>
    <lineage>
        <taxon>Bacteria</taxon>
        <taxon>Bacillati</taxon>
        <taxon>Actinomycetota</taxon>
        <taxon>Actinomycetes</taxon>
        <taxon>Propionibacteriales</taxon>
        <taxon>Nocardioidaceae</taxon>
        <taxon>Nocardioides</taxon>
    </lineage>
</organism>
<accession>A0A543A4R3</accession>
<dbReference type="PANTHER" id="PTHR33392:SF6">
    <property type="entry name" value="POLYISOPRENYL-TEICHOIC ACID--PEPTIDOGLYCAN TEICHOIC ACID TRANSFERASE TAGU"/>
    <property type="match status" value="1"/>
</dbReference>
<dbReference type="NCBIfam" id="TIGR00350">
    <property type="entry name" value="lytR_cpsA_psr"/>
    <property type="match status" value="1"/>
</dbReference>
<dbReference type="RefSeq" id="WP_141779560.1">
    <property type="nucleotide sequence ID" value="NZ_VFOV01000001.1"/>
</dbReference>
<sequence length="317" mass="33485">MKNLTALASLRHRLLTTLALGVVLALTAVMVPDAQVTEPRAELIATKWAKGLDVGKFTGKGGTIWILAVGSDARPGQKVTRTRGDALHLVGFNPSTGYATDISIPRDSYVNIPGQGRDKINSALLNGGPKAMGRAVGNMVGVQPHYVFVSSFWGTSDMINGIGGVDVDNPRAFTDSYVAPYGFKKGRIHINGPHSVDFARARHGLANGDFDRSANQSRILRGIHRKVVARQHDVGFMAKGVSLVMKKMHTSGVSGRDLYQLANAVAAINPGKIRTCVVPGGIGNAGAASVVFPNVGAAKAMGNDARRDGRLNRGCRG</sequence>
<dbReference type="Pfam" id="PF03816">
    <property type="entry name" value="LytR_cpsA_psr"/>
    <property type="match status" value="1"/>
</dbReference>
<evidence type="ECO:0000313" key="3">
    <source>
        <dbReference type="EMBL" id="TQL67466.1"/>
    </source>
</evidence>
<name>A0A543A4R3_9ACTN</name>